<evidence type="ECO:0000313" key="11">
    <source>
        <dbReference type="Proteomes" id="UP000266691"/>
    </source>
</evidence>
<proteinExistence type="predicted"/>
<feature type="transmembrane region" description="Helical" evidence="6">
    <location>
        <begin position="298"/>
        <end position="318"/>
    </location>
</feature>
<name>A0A3A1NIG1_9FLAO</name>
<feature type="transmembrane region" description="Helical" evidence="6">
    <location>
        <begin position="693"/>
        <end position="718"/>
    </location>
</feature>
<evidence type="ECO:0000256" key="1">
    <source>
        <dbReference type="ARBA" id="ARBA00004651"/>
    </source>
</evidence>
<dbReference type="Pfam" id="PF12704">
    <property type="entry name" value="MacB_PCD"/>
    <property type="match status" value="2"/>
</dbReference>
<evidence type="ECO:0000256" key="6">
    <source>
        <dbReference type="SAM" id="Phobius"/>
    </source>
</evidence>
<dbReference type="GO" id="GO:0005886">
    <property type="term" value="C:plasma membrane"/>
    <property type="evidence" value="ECO:0007669"/>
    <property type="project" value="UniProtKB-SubCell"/>
</dbReference>
<evidence type="ECO:0000256" key="4">
    <source>
        <dbReference type="ARBA" id="ARBA00022989"/>
    </source>
</evidence>
<dbReference type="PANTHER" id="PTHR30572:SF18">
    <property type="entry name" value="ABC-TYPE MACROLIDE FAMILY EXPORT SYSTEM PERMEASE COMPONENT 2"/>
    <property type="match status" value="1"/>
</dbReference>
<feature type="domain" description="MacB-like periplasmic core" evidence="8">
    <location>
        <begin position="20"/>
        <end position="249"/>
    </location>
</feature>
<evidence type="ECO:0000256" key="5">
    <source>
        <dbReference type="ARBA" id="ARBA00023136"/>
    </source>
</evidence>
<feature type="transmembrane region" description="Helical" evidence="6">
    <location>
        <begin position="392"/>
        <end position="415"/>
    </location>
</feature>
<dbReference type="InterPro" id="IPR025857">
    <property type="entry name" value="MacB_PCD"/>
</dbReference>
<evidence type="ECO:0000313" key="9">
    <source>
        <dbReference type="EMBL" id="RIV43863.1"/>
    </source>
</evidence>
<feature type="transmembrane region" description="Helical" evidence="6">
    <location>
        <begin position="349"/>
        <end position="372"/>
    </location>
</feature>
<feature type="domain" description="MacB-like periplasmic core" evidence="8">
    <location>
        <begin position="449"/>
        <end position="649"/>
    </location>
</feature>
<comment type="caution">
    <text evidence="9">The sequence shown here is derived from an EMBL/GenBank/DDBJ whole genome shotgun (WGS) entry which is preliminary data.</text>
</comment>
<sequence>MIKKYLITTFRHLRRKRLFTALNIFGLAIGISVCWVIYRIVSYEYSYDKNLVQKEKIYRVVSGFVFDEKESYNGGASKPLYQGIREQMDGLEHVVPVFENTFRSVEVDNPPGSPLRFDDQKGVAAIDSAYFNFLEYRWLSGTKSSFLDNPNSVVLTEDRAKQYFPDQAPNEILDRTITYYSYRDTITRTVAGVVANLPQPTEFNSQEFVPLPYIAYDLNIWTNTNGSDRLYLQLDEASNPAIIAEQVDDIIQRKTREWRDQSENTFNFKRWIELLPLGESHFATHIRESNIRKASKPVLYGLMGIALFLLVLACINYINMSVAGIPQRTKEIGVRKTLGSNKKQLITQFFLETLVTTVLAGILSLVLTKLVFWLLKDIIPEGITPFANILEYIGFLLLLSILVAILAGLYPGWLITRVNAINVFRSTSLQTKGSKGFNLQKALIVFQFVIALVFITSALIIGKQLQYSIKSDMGFNKDAVVLVQVPYRYVFEDKYDGKQFPLLEELKTISGIQNVSLGAAPLSEGYASSAYEYSEEGKPAISRQVFKKWVDTSYVNLYNLKVLAGRNLHESDTPTEYVINETAVKAFGFASPQEALGKFIGQKDEKLPIVGVVNDFHMRDFYESIDPMAFQMEKSNLTNFNIKLTSNTDQWQNTLSEIEQKWYRFYPPESFSYTFYDESIEQMYKQERQLATLVNLATFVSIFISCLGLFGLAVLTAFQRTKEIGIRKVMGASVEGIVRLLSKEYIVLVIIALVFASPIAWFAMDKWLEKFAYRIQIEWWMFLLAGVAAITIALLTVGYQAIKAAIANPVKSLRTE</sequence>
<feature type="transmembrane region" description="Helical" evidence="6">
    <location>
        <begin position="779"/>
        <end position="802"/>
    </location>
</feature>
<dbReference type="OrthoDB" id="8740261at2"/>
<dbReference type="EMBL" id="QXFI01000026">
    <property type="protein sequence ID" value="RIV43863.1"/>
    <property type="molecule type" value="Genomic_DNA"/>
</dbReference>
<keyword evidence="2" id="KW-1003">Cell membrane</keyword>
<keyword evidence="12" id="KW-1185">Reference proteome</keyword>
<keyword evidence="5 6" id="KW-0472">Membrane</keyword>
<evidence type="ECO:0000259" key="7">
    <source>
        <dbReference type="Pfam" id="PF02687"/>
    </source>
</evidence>
<feature type="transmembrane region" description="Helical" evidence="6">
    <location>
        <begin position="442"/>
        <end position="461"/>
    </location>
</feature>
<keyword evidence="3 6" id="KW-0812">Transmembrane</keyword>
<dbReference type="InterPro" id="IPR003838">
    <property type="entry name" value="ABC3_permease_C"/>
</dbReference>
<dbReference type="RefSeq" id="WP_119647480.1">
    <property type="nucleotide sequence ID" value="NZ_QXFI01000026.1"/>
</dbReference>
<accession>A0A3A1NIG1</accession>
<dbReference type="Proteomes" id="UP000321621">
    <property type="component" value="Unassembled WGS sequence"/>
</dbReference>
<feature type="domain" description="ABC3 transporter permease C-terminal" evidence="7">
    <location>
        <begin position="305"/>
        <end position="419"/>
    </location>
</feature>
<reference evidence="10 12" key="2">
    <citation type="submission" date="2019-07" db="EMBL/GenBank/DDBJ databases">
        <title>Draft genome of two Muricauda strains isolated from deep sea.</title>
        <authorList>
            <person name="Sun C."/>
        </authorList>
    </citation>
    <scope>NUCLEOTIDE SEQUENCE [LARGE SCALE GENOMIC DNA]</scope>
    <source>
        <strain evidence="10 12">72</strain>
    </source>
</reference>
<feature type="domain" description="ABC3 transporter permease C-terminal" evidence="7">
    <location>
        <begin position="696"/>
        <end position="809"/>
    </location>
</feature>
<dbReference type="AlphaFoldDB" id="A0A3A1NIG1"/>
<evidence type="ECO:0000313" key="12">
    <source>
        <dbReference type="Proteomes" id="UP000321621"/>
    </source>
</evidence>
<evidence type="ECO:0000256" key="2">
    <source>
        <dbReference type="ARBA" id="ARBA00022475"/>
    </source>
</evidence>
<dbReference type="PANTHER" id="PTHR30572">
    <property type="entry name" value="MEMBRANE COMPONENT OF TRANSPORTER-RELATED"/>
    <property type="match status" value="1"/>
</dbReference>
<evidence type="ECO:0000313" key="10">
    <source>
        <dbReference type="EMBL" id="TXJ93763.1"/>
    </source>
</evidence>
<protein>
    <submittedName>
        <fullName evidence="9">ABC transporter permease</fullName>
    </submittedName>
    <submittedName>
        <fullName evidence="10">FtsX-like permease family protein</fullName>
    </submittedName>
</protein>
<feature type="transmembrane region" description="Helical" evidence="6">
    <location>
        <begin position="745"/>
        <end position="764"/>
    </location>
</feature>
<dbReference type="InterPro" id="IPR050250">
    <property type="entry name" value="Macrolide_Exporter_MacB"/>
</dbReference>
<reference evidence="9 11" key="1">
    <citation type="submission" date="2018-08" db="EMBL/GenBank/DDBJ databases">
        <title>Proposal of Muricauda 72 sp.nov. and Muricauda NH166 sp.nov., isolated from seawater.</title>
        <authorList>
            <person name="Cheng H."/>
            <person name="Wu Y.-H."/>
            <person name="Guo L.-L."/>
            <person name="Xu X.-W."/>
        </authorList>
    </citation>
    <scope>NUCLEOTIDE SEQUENCE [LARGE SCALE GENOMIC DNA]</scope>
    <source>
        <strain evidence="9 11">72</strain>
    </source>
</reference>
<feature type="transmembrane region" description="Helical" evidence="6">
    <location>
        <begin position="21"/>
        <end position="41"/>
    </location>
</feature>
<organism evidence="9 11">
    <name type="scientific">Flagellimonas pelagia</name>
    <dbReference type="NCBI Taxonomy" id="2306998"/>
    <lineage>
        <taxon>Bacteria</taxon>
        <taxon>Pseudomonadati</taxon>
        <taxon>Bacteroidota</taxon>
        <taxon>Flavobacteriia</taxon>
        <taxon>Flavobacteriales</taxon>
        <taxon>Flavobacteriaceae</taxon>
        <taxon>Flagellimonas</taxon>
    </lineage>
</organism>
<dbReference type="GO" id="GO:0022857">
    <property type="term" value="F:transmembrane transporter activity"/>
    <property type="evidence" value="ECO:0007669"/>
    <property type="project" value="TreeGrafter"/>
</dbReference>
<dbReference type="Proteomes" id="UP000266691">
    <property type="component" value="Unassembled WGS sequence"/>
</dbReference>
<evidence type="ECO:0000256" key="3">
    <source>
        <dbReference type="ARBA" id="ARBA00022692"/>
    </source>
</evidence>
<keyword evidence="4 6" id="KW-1133">Transmembrane helix</keyword>
<evidence type="ECO:0000259" key="8">
    <source>
        <dbReference type="Pfam" id="PF12704"/>
    </source>
</evidence>
<gene>
    <name evidence="9" type="ORF">D2V05_10165</name>
    <name evidence="10" type="ORF">FQ017_10055</name>
</gene>
<dbReference type="EMBL" id="VNWK01000026">
    <property type="protein sequence ID" value="TXJ93763.1"/>
    <property type="molecule type" value="Genomic_DNA"/>
</dbReference>
<comment type="subcellular location">
    <subcellularLocation>
        <location evidence="1">Cell membrane</location>
        <topology evidence="1">Multi-pass membrane protein</topology>
    </subcellularLocation>
</comment>
<dbReference type="Pfam" id="PF02687">
    <property type="entry name" value="FtsX"/>
    <property type="match status" value="2"/>
</dbReference>